<reference evidence="2" key="1">
    <citation type="journal article" date="2017" name="Nat. Ecol. Evol.">
        <title>Genome expansion and lineage-specific genetic innovations in the forest pathogenic fungi Armillaria.</title>
        <authorList>
            <person name="Sipos G."/>
            <person name="Prasanna A.N."/>
            <person name="Walter M.C."/>
            <person name="O'Connor E."/>
            <person name="Balint B."/>
            <person name="Krizsan K."/>
            <person name="Kiss B."/>
            <person name="Hess J."/>
            <person name="Varga T."/>
            <person name="Slot J."/>
            <person name="Riley R."/>
            <person name="Boka B."/>
            <person name="Rigling D."/>
            <person name="Barry K."/>
            <person name="Lee J."/>
            <person name="Mihaltcheva S."/>
            <person name="LaButti K."/>
            <person name="Lipzen A."/>
            <person name="Waldron R."/>
            <person name="Moloney N.M."/>
            <person name="Sperisen C."/>
            <person name="Kredics L."/>
            <person name="Vagvoelgyi C."/>
            <person name="Patrignani A."/>
            <person name="Fitzpatrick D."/>
            <person name="Nagy I."/>
            <person name="Doyle S."/>
            <person name="Anderson J.B."/>
            <person name="Grigoriev I.V."/>
            <person name="Gueldener U."/>
            <person name="Muensterkoetter M."/>
            <person name="Nagy L.G."/>
        </authorList>
    </citation>
    <scope>NUCLEOTIDE SEQUENCE [LARGE SCALE GENOMIC DNA]</scope>
    <source>
        <strain evidence="2">Ar21-2</strain>
    </source>
</reference>
<proteinExistence type="predicted"/>
<dbReference type="EMBL" id="KZ293794">
    <property type="protein sequence ID" value="PBK79260.1"/>
    <property type="molecule type" value="Genomic_DNA"/>
</dbReference>
<evidence type="ECO:0000313" key="1">
    <source>
        <dbReference type="EMBL" id="PBK79260.1"/>
    </source>
</evidence>
<gene>
    <name evidence="1" type="ORF">ARMGADRAFT_1040941</name>
</gene>
<organism evidence="1 2">
    <name type="scientific">Armillaria gallica</name>
    <name type="common">Bulbous honey fungus</name>
    <name type="synonym">Armillaria bulbosa</name>
    <dbReference type="NCBI Taxonomy" id="47427"/>
    <lineage>
        <taxon>Eukaryota</taxon>
        <taxon>Fungi</taxon>
        <taxon>Dikarya</taxon>
        <taxon>Basidiomycota</taxon>
        <taxon>Agaricomycotina</taxon>
        <taxon>Agaricomycetes</taxon>
        <taxon>Agaricomycetidae</taxon>
        <taxon>Agaricales</taxon>
        <taxon>Marasmiineae</taxon>
        <taxon>Physalacriaceae</taxon>
        <taxon>Armillaria</taxon>
    </lineage>
</organism>
<accession>A0A2H3CBJ9</accession>
<dbReference type="InParanoid" id="A0A2H3CBJ9"/>
<evidence type="ECO:0000313" key="2">
    <source>
        <dbReference type="Proteomes" id="UP000217790"/>
    </source>
</evidence>
<dbReference type="Proteomes" id="UP000217790">
    <property type="component" value="Unassembled WGS sequence"/>
</dbReference>
<sequence>MISSDEYSSSSPSDDCANRSRSIFTASTQALNFKGHVGEEAQGILDRRPWKEQRPYDNITKVCVPTNFLREEFEGRVCLEDDDRTRPQLFLPRYPLTFWQAKQKFPLTGRCLIRLFKTILDTSTGTTTPDPIPCTWISTLENGGEEAKANTCKTLGVYHRCLMFVHKTSQSPEKPTAVTTPRNRIKSVKSTKRIDFLSAYAVNDADSFDANNEIGSTLDHAGSNDNFFARLMTPAIDLTACTYGHAGWLPCRTPLH</sequence>
<dbReference type="OrthoDB" id="10666620at2759"/>
<dbReference type="AlphaFoldDB" id="A0A2H3CBJ9"/>
<name>A0A2H3CBJ9_ARMGA</name>
<keyword evidence="2" id="KW-1185">Reference proteome</keyword>
<protein>
    <submittedName>
        <fullName evidence="1">Uncharacterized protein</fullName>
    </submittedName>
</protein>